<keyword evidence="5" id="KW-1185">Reference proteome</keyword>
<dbReference type="InterPro" id="IPR035965">
    <property type="entry name" value="PAS-like_dom_sf"/>
</dbReference>
<dbReference type="InterPro" id="IPR029787">
    <property type="entry name" value="Nucleotide_cyclase"/>
</dbReference>
<feature type="transmembrane region" description="Helical" evidence="2">
    <location>
        <begin position="9"/>
        <end position="31"/>
    </location>
</feature>
<dbReference type="KEGG" id="dho:Dia5BBH33_16350"/>
<dbReference type="CDD" id="cd01949">
    <property type="entry name" value="GGDEF"/>
    <property type="match status" value="1"/>
</dbReference>
<dbReference type="PROSITE" id="PS50887">
    <property type="entry name" value="GGDEF"/>
    <property type="match status" value="1"/>
</dbReference>
<dbReference type="NCBIfam" id="TIGR00254">
    <property type="entry name" value="GGDEF"/>
    <property type="match status" value="1"/>
</dbReference>
<organism evidence="4 5">
    <name type="scientific">Dialister hominis</name>
    <dbReference type="NCBI Taxonomy" id="2582419"/>
    <lineage>
        <taxon>Bacteria</taxon>
        <taxon>Bacillati</taxon>
        <taxon>Bacillota</taxon>
        <taxon>Negativicutes</taxon>
        <taxon>Veillonellales</taxon>
        <taxon>Veillonellaceae</taxon>
        <taxon>Dialister</taxon>
    </lineage>
</organism>
<gene>
    <name evidence="4" type="ORF">Dia5BBH33_16350</name>
</gene>
<sequence>MDKFKRFRFFFYLPIIIIGLLCTIVFDWALYVQEEKTLQNWMQQIADAEILRLNRAMDRYINISAAIEDHLMENRGLPPGDYMCNLYFYSMSQSLREIEIQTAPDGQVRPIYPQSGSVLSGFNLFGENQFAKRAAYGRAQDVVVIESGVPMADGTTGMAVVRPVFMDRTADKSFWGYIVVAVDQDKLVHEANIDRLDQMGIVYTLMRKGYGESEYTLIDTNQNSTHRAIDAWSTIQSSGTVDGDEWRLIMHPTGGWVNFWLLFISTWAGLITTFIIAWLWQRNKRLRFIGETDALTGVFNRKGGDIAVDKYLRTNPRKSAMVIAVDVDNFKIINDVYGHSAGDLALKTFVRDMKRIFGANAIITRNGGDEFVIFCPYNNKEGVFNDMRRFTEEPHIFGFNDKEIHFTSSLGCAAYPEQGSNYGNLCIKADFALYGAKIDGKSGWRKFDSSLTELRHRFQFGFNLSDMANGMPGAMIVYKADKSGKLLFASHMAIDFFGCTDWDDFMKYTRTTVWKLIYTEDLQYVRSEIKRQTHLEKNKNNIHFVNHRIVTKDGRVREVETIGRLRHNAFYGNLHYVTLYDREQKLENLSSDKHPCKNKHVGMKPDEKKDDK</sequence>
<feature type="region of interest" description="Disordered" evidence="1">
    <location>
        <begin position="590"/>
        <end position="612"/>
    </location>
</feature>
<evidence type="ECO:0000313" key="4">
    <source>
        <dbReference type="EMBL" id="BBK25700.1"/>
    </source>
</evidence>
<dbReference type="EMBL" id="AP019697">
    <property type="protein sequence ID" value="BBK25700.1"/>
    <property type="molecule type" value="Genomic_DNA"/>
</dbReference>
<keyword evidence="2" id="KW-0472">Membrane</keyword>
<dbReference type="SUPFAM" id="SSF55785">
    <property type="entry name" value="PYP-like sensor domain (PAS domain)"/>
    <property type="match status" value="1"/>
</dbReference>
<dbReference type="Pfam" id="PF00990">
    <property type="entry name" value="GGDEF"/>
    <property type="match status" value="1"/>
</dbReference>
<reference evidence="5" key="1">
    <citation type="submission" date="2019-05" db="EMBL/GenBank/DDBJ databases">
        <title>Complete genome sequencing of Dialister sp. strain 5BBH33.</title>
        <authorList>
            <person name="Sakamoto M."/>
            <person name="Murakami T."/>
            <person name="Mori H."/>
        </authorList>
    </citation>
    <scope>NUCLEOTIDE SEQUENCE [LARGE SCALE GENOMIC DNA]</scope>
    <source>
        <strain evidence="5">5BBH33</strain>
    </source>
</reference>
<keyword evidence="2" id="KW-0812">Transmembrane</keyword>
<dbReference type="SMART" id="SM00267">
    <property type="entry name" value="GGDEF"/>
    <property type="match status" value="1"/>
</dbReference>
<dbReference type="OrthoDB" id="1625460at2"/>
<evidence type="ECO:0000313" key="5">
    <source>
        <dbReference type="Proteomes" id="UP000320585"/>
    </source>
</evidence>
<dbReference type="AlphaFoldDB" id="A0A8D4UVG5"/>
<dbReference type="PANTHER" id="PTHR45138">
    <property type="entry name" value="REGULATORY COMPONENTS OF SENSORY TRANSDUCTION SYSTEM"/>
    <property type="match status" value="1"/>
</dbReference>
<dbReference type="Proteomes" id="UP000320585">
    <property type="component" value="Chromosome"/>
</dbReference>
<dbReference type="InterPro" id="IPR000014">
    <property type="entry name" value="PAS"/>
</dbReference>
<dbReference type="GeneID" id="92716854"/>
<dbReference type="InterPro" id="IPR000160">
    <property type="entry name" value="GGDEF_dom"/>
</dbReference>
<proteinExistence type="predicted"/>
<feature type="domain" description="GGDEF" evidence="3">
    <location>
        <begin position="318"/>
        <end position="449"/>
    </location>
</feature>
<dbReference type="CDD" id="cd00130">
    <property type="entry name" value="PAS"/>
    <property type="match status" value="1"/>
</dbReference>
<dbReference type="Gene3D" id="3.30.450.20">
    <property type="entry name" value="PAS domain"/>
    <property type="match status" value="1"/>
</dbReference>
<evidence type="ECO:0000259" key="3">
    <source>
        <dbReference type="PROSITE" id="PS50887"/>
    </source>
</evidence>
<feature type="compositionally biased region" description="Basic and acidic residues" evidence="1">
    <location>
        <begin position="603"/>
        <end position="612"/>
    </location>
</feature>
<evidence type="ECO:0000256" key="1">
    <source>
        <dbReference type="SAM" id="MobiDB-lite"/>
    </source>
</evidence>
<protein>
    <recommendedName>
        <fullName evidence="3">GGDEF domain-containing protein</fullName>
    </recommendedName>
</protein>
<dbReference type="InterPro" id="IPR043128">
    <property type="entry name" value="Rev_trsase/Diguanyl_cyclase"/>
</dbReference>
<dbReference type="PANTHER" id="PTHR45138:SF9">
    <property type="entry name" value="DIGUANYLATE CYCLASE DGCM-RELATED"/>
    <property type="match status" value="1"/>
</dbReference>
<evidence type="ECO:0000256" key="2">
    <source>
        <dbReference type="SAM" id="Phobius"/>
    </source>
</evidence>
<name>A0A8D4UVG5_9FIRM</name>
<keyword evidence="2" id="KW-1133">Transmembrane helix</keyword>
<dbReference type="SUPFAM" id="SSF55073">
    <property type="entry name" value="Nucleotide cyclase"/>
    <property type="match status" value="1"/>
</dbReference>
<dbReference type="Gene3D" id="3.30.70.270">
    <property type="match status" value="1"/>
</dbReference>
<dbReference type="InterPro" id="IPR050469">
    <property type="entry name" value="Diguanylate_Cyclase"/>
</dbReference>
<accession>A0A8D4UVG5</accession>
<dbReference type="GO" id="GO:0052621">
    <property type="term" value="F:diguanylate cyclase activity"/>
    <property type="evidence" value="ECO:0007669"/>
    <property type="project" value="TreeGrafter"/>
</dbReference>
<feature type="transmembrane region" description="Helical" evidence="2">
    <location>
        <begin position="259"/>
        <end position="280"/>
    </location>
</feature>
<dbReference type="RefSeq" id="WP_143332750.1">
    <property type="nucleotide sequence ID" value="NZ_AP019697.1"/>
</dbReference>